<evidence type="ECO:0000256" key="2">
    <source>
        <dbReference type="ARBA" id="ARBA00008194"/>
    </source>
</evidence>
<comment type="caution">
    <text evidence="7">The sequence shown here is derived from an EMBL/GenBank/DDBJ whole genome shotgun (WGS) entry which is preliminary data.</text>
</comment>
<comment type="subcellular location">
    <subcellularLocation>
        <location evidence="1">Peroxisome membrane</location>
        <topology evidence="1">Multi-pass membrane protein</topology>
    </subcellularLocation>
</comment>
<sequence>MSSSSSTFTTSPPSFVTATGSALPPPYKNALPGPYSQRKPDTLDKTVAFLAKRDGIDKVLKLIRYTSKLVLASALADSKSEVAVRLKAFESSIGTSRKAYRLGKWLANVNAIRKMPLSTRFSYLEWLASGGEGVYYFVEQLTWLVKAGVIPPQHARLFSLISAWAELVGYVGSITLCALRIAAAMERERALTKELHRRKKEGEQAEYGDSELRAEVRALQERRLLRTLALTQDISDALLAVSDIRDGKGRLSNPVLLASGGLISGIISARKNWLAL</sequence>
<organism evidence="7 8">
    <name type="scientific">Coccomyxa subellipsoidea</name>
    <dbReference type="NCBI Taxonomy" id="248742"/>
    <lineage>
        <taxon>Eukaryota</taxon>
        <taxon>Viridiplantae</taxon>
        <taxon>Chlorophyta</taxon>
        <taxon>core chlorophytes</taxon>
        <taxon>Trebouxiophyceae</taxon>
        <taxon>Trebouxiophyceae incertae sedis</taxon>
        <taxon>Coccomyxaceae</taxon>
        <taxon>Coccomyxa</taxon>
    </lineage>
</organism>
<feature type="compositionally biased region" description="Low complexity" evidence="6">
    <location>
        <begin position="1"/>
        <end position="15"/>
    </location>
</feature>
<evidence type="ECO:0000313" key="7">
    <source>
        <dbReference type="EMBL" id="KAK9902130.1"/>
    </source>
</evidence>
<keyword evidence="5" id="KW-0576">Peroxisome</keyword>
<dbReference type="Pfam" id="PF05648">
    <property type="entry name" value="PEX11"/>
    <property type="match status" value="1"/>
</dbReference>
<evidence type="ECO:0000256" key="1">
    <source>
        <dbReference type="ARBA" id="ARBA00004585"/>
    </source>
</evidence>
<evidence type="ECO:0000256" key="5">
    <source>
        <dbReference type="ARBA" id="ARBA00023140"/>
    </source>
</evidence>
<keyword evidence="3" id="KW-0962">Peroxisome biogenesis</keyword>
<evidence type="ECO:0008006" key="9">
    <source>
        <dbReference type="Google" id="ProtNLM"/>
    </source>
</evidence>
<accession>A0ABR2YCC4</accession>
<protein>
    <recommendedName>
        <fullName evidence="9">Peroxisomal biogenesis factor 11</fullName>
    </recommendedName>
</protein>
<reference evidence="7 8" key="1">
    <citation type="journal article" date="2024" name="Nat. Commun.">
        <title>Phylogenomics reveals the evolutionary origins of lichenization in chlorophyte algae.</title>
        <authorList>
            <person name="Puginier C."/>
            <person name="Libourel C."/>
            <person name="Otte J."/>
            <person name="Skaloud P."/>
            <person name="Haon M."/>
            <person name="Grisel S."/>
            <person name="Petersen M."/>
            <person name="Berrin J.G."/>
            <person name="Delaux P.M."/>
            <person name="Dal Grande F."/>
            <person name="Keller J."/>
        </authorList>
    </citation>
    <scope>NUCLEOTIDE SEQUENCE [LARGE SCALE GENOMIC DNA]</scope>
    <source>
        <strain evidence="7 8">SAG 216-7</strain>
    </source>
</reference>
<proteinExistence type="inferred from homology"/>
<evidence type="ECO:0000256" key="4">
    <source>
        <dbReference type="ARBA" id="ARBA00023136"/>
    </source>
</evidence>
<keyword evidence="8" id="KW-1185">Reference proteome</keyword>
<name>A0ABR2YCC4_9CHLO</name>
<evidence type="ECO:0000256" key="3">
    <source>
        <dbReference type="ARBA" id="ARBA00022593"/>
    </source>
</evidence>
<dbReference type="PANTHER" id="PTHR12652:SF50">
    <property type="entry name" value="PEROXIN 11"/>
    <property type="match status" value="1"/>
</dbReference>
<evidence type="ECO:0000256" key="6">
    <source>
        <dbReference type="SAM" id="MobiDB-lite"/>
    </source>
</evidence>
<dbReference type="InterPro" id="IPR008733">
    <property type="entry name" value="PEX11"/>
</dbReference>
<feature type="region of interest" description="Disordered" evidence="6">
    <location>
        <begin position="1"/>
        <end position="39"/>
    </location>
</feature>
<dbReference type="EMBL" id="JALJOT010000016">
    <property type="protein sequence ID" value="KAK9902130.1"/>
    <property type="molecule type" value="Genomic_DNA"/>
</dbReference>
<dbReference type="PANTHER" id="PTHR12652">
    <property type="entry name" value="PEROXISOMAL BIOGENESIS FACTOR 11"/>
    <property type="match status" value="1"/>
</dbReference>
<comment type="similarity">
    <text evidence="2">Belongs to the peroxin-11 family.</text>
</comment>
<evidence type="ECO:0000313" key="8">
    <source>
        <dbReference type="Proteomes" id="UP001491310"/>
    </source>
</evidence>
<keyword evidence="4" id="KW-0472">Membrane</keyword>
<gene>
    <name evidence="7" type="ORF">WJX75_005435</name>
</gene>
<dbReference type="Proteomes" id="UP001491310">
    <property type="component" value="Unassembled WGS sequence"/>
</dbReference>